<organism evidence="2 3">
    <name type="scientific">Persephonella atlantica</name>
    <dbReference type="NCBI Taxonomy" id="2699429"/>
    <lineage>
        <taxon>Bacteria</taxon>
        <taxon>Pseudomonadati</taxon>
        <taxon>Aquificota</taxon>
        <taxon>Aquificia</taxon>
        <taxon>Aquificales</taxon>
        <taxon>Hydrogenothermaceae</taxon>
        <taxon>Persephonella</taxon>
    </lineage>
</organism>
<name>A0ABS1GI73_9AQUI</name>
<proteinExistence type="predicted"/>
<dbReference type="EMBL" id="JAACYA010000002">
    <property type="protein sequence ID" value="MBK3332627.1"/>
    <property type="molecule type" value="Genomic_DNA"/>
</dbReference>
<sequence>MELLALILIFLIIYILFSGLDWFDYWLFTHKDPEDEEMKRMIEEEEENLLDLFDDDDFFDD</sequence>
<comment type="caution">
    <text evidence="2">The sequence shown here is derived from an EMBL/GenBank/DDBJ whole genome shotgun (WGS) entry which is preliminary data.</text>
</comment>
<protein>
    <submittedName>
        <fullName evidence="2">Uncharacterized protein</fullName>
    </submittedName>
</protein>
<keyword evidence="1" id="KW-0472">Membrane</keyword>
<evidence type="ECO:0000256" key="1">
    <source>
        <dbReference type="SAM" id="Phobius"/>
    </source>
</evidence>
<dbReference type="RefSeq" id="WP_200674047.1">
    <property type="nucleotide sequence ID" value="NZ_JAACYA010000002.1"/>
</dbReference>
<accession>A0ABS1GI73</accession>
<gene>
    <name evidence="2" type="ORF">GWK41_06065</name>
</gene>
<dbReference type="Proteomes" id="UP000772812">
    <property type="component" value="Unassembled WGS sequence"/>
</dbReference>
<reference evidence="2 3" key="1">
    <citation type="journal article" date="2021" name="Syst. Appl. Microbiol.">
        <title>Persephonella atlantica sp. nov.: How to adapt to physico-chemical gradients in high temperature hydrothermal habitats.</title>
        <authorList>
            <person name="Francois D.X."/>
            <person name="Godfroy A."/>
            <person name="Mathien C."/>
            <person name="Aube J."/>
            <person name="Cathalot C."/>
            <person name="Lesongeur F."/>
            <person name="L'Haridon S."/>
            <person name="Philippon X."/>
            <person name="Roussel E.G."/>
        </authorList>
    </citation>
    <scope>NUCLEOTIDE SEQUENCE [LARGE SCALE GENOMIC DNA]</scope>
    <source>
        <strain evidence="2 3">MO1340</strain>
    </source>
</reference>
<evidence type="ECO:0000313" key="3">
    <source>
        <dbReference type="Proteomes" id="UP000772812"/>
    </source>
</evidence>
<keyword evidence="1" id="KW-1133">Transmembrane helix</keyword>
<evidence type="ECO:0000313" key="2">
    <source>
        <dbReference type="EMBL" id="MBK3332627.1"/>
    </source>
</evidence>
<keyword evidence="3" id="KW-1185">Reference proteome</keyword>
<keyword evidence="1" id="KW-0812">Transmembrane</keyword>
<feature type="transmembrane region" description="Helical" evidence="1">
    <location>
        <begin position="6"/>
        <end position="28"/>
    </location>
</feature>